<gene>
    <name evidence="6" type="ORF">QR680_016901</name>
</gene>
<evidence type="ECO:0000313" key="7">
    <source>
        <dbReference type="Proteomes" id="UP001175271"/>
    </source>
</evidence>
<dbReference type="SUPFAM" id="SSF56436">
    <property type="entry name" value="C-type lectin-like"/>
    <property type="match status" value="2"/>
</dbReference>
<comment type="caution">
    <text evidence="2">Lacks conserved residue(s) required for the propagation of feature annotation.</text>
</comment>
<dbReference type="PANTHER" id="PTHR22991:SF40">
    <property type="entry name" value="PROTEIN CBG13490"/>
    <property type="match status" value="1"/>
</dbReference>
<keyword evidence="1" id="KW-1015">Disulfide bond</keyword>
<dbReference type="EMBL" id="JAUCMV010000004">
    <property type="protein sequence ID" value="KAK0403417.1"/>
    <property type="molecule type" value="Genomic_DNA"/>
</dbReference>
<proteinExistence type="predicted"/>
<dbReference type="InterPro" id="IPR000859">
    <property type="entry name" value="CUB_dom"/>
</dbReference>
<evidence type="ECO:0000256" key="1">
    <source>
        <dbReference type="ARBA" id="ARBA00023157"/>
    </source>
</evidence>
<dbReference type="PANTHER" id="PTHR22991">
    <property type="entry name" value="PROTEIN CBG13490"/>
    <property type="match status" value="1"/>
</dbReference>
<dbReference type="InterPro" id="IPR016186">
    <property type="entry name" value="C-type_lectin-like/link_sf"/>
</dbReference>
<keyword evidence="7" id="KW-1185">Reference proteome</keyword>
<dbReference type="Gene3D" id="2.60.120.290">
    <property type="entry name" value="Spermadhesin, CUB domain"/>
    <property type="match status" value="1"/>
</dbReference>
<dbReference type="InterPro" id="IPR016187">
    <property type="entry name" value="CTDL_fold"/>
</dbReference>
<dbReference type="PROSITE" id="PS01180">
    <property type="entry name" value="CUB"/>
    <property type="match status" value="1"/>
</dbReference>
<evidence type="ECO:0008006" key="8">
    <source>
        <dbReference type="Google" id="ProtNLM"/>
    </source>
</evidence>
<dbReference type="SMART" id="SM00034">
    <property type="entry name" value="CLECT"/>
    <property type="match status" value="2"/>
</dbReference>
<accession>A0AA39HCP1</accession>
<name>A0AA39HCP1_9BILA</name>
<comment type="caution">
    <text evidence="6">The sequence shown here is derived from an EMBL/GenBank/DDBJ whole genome shotgun (WGS) entry which is preliminary data.</text>
</comment>
<feature type="signal peptide" evidence="3">
    <location>
        <begin position="1"/>
        <end position="17"/>
    </location>
</feature>
<dbReference type="InterPro" id="IPR001304">
    <property type="entry name" value="C-type_lectin-like"/>
</dbReference>
<feature type="domain" description="CUB" evidence="4">
    <location>
        <begin position="309"/>
        <end position="425"/>
    </location>
</feature>
<dbReference type="Proteomes" id="UP001175271">
    <property type="component" value="Unassembled WGS sequence"/>
</dbReference>
<dbReference type="InterPro" id="IPR050976">
    <property type="entry name" value="Snaclec"/>
</dbReference>
<reference evidence="6" key="1">
    <citation type="submission" date="2023-06" db="EMBL/GenBank/DDBJ databases">
        <title>Genomic analysis of the entomopathogenic nematode Steinernema hermaphroditum.</title>
        <authorList>
            <person name="Schwarz E.M."/>
            <person name="Heppert J.K."/>
            <person name="Baniya A."/>
            <person name="Schwartz H.T."/>
            <person name="Tan C.-H."/>
            <person name="Antoshechkin I."/>
            <person name="Sternberg P.W."/>
            <person name="Goodrich-Blair H."/>
            <person name="Dillman A.R."/>
        </authorList>
    </citation>
    <scope>NUCLEOTIDE SEQUENCE</scope>
    <source>
        <strain evidence="6">PS9179</strain>
        <tissue evidence="6">Whole animal</tissue>
    </source>
</reference>
<evidence type="ECO:0000256" key="2">
    <source>
        <dbReference type="PROSITE-ProRule" id="PRU00059"/>
    </source>
</evidence>
<dbReference type="SUPFAM" id="SSF49854">
    <property type="entry name" value="Spermadhesin, CUB domain"/>
    <property type="match status" value="1"/>
</dbReference>
<dbReference type="Pfam" id="PF00059">
    <property type="entry name" value="Lectin_C"/>
    <property type="match status" value="1"/>
</dbReference>
<evidence type="ECO:0000256" key="3">
    <source>
        <dbReference type="SAM" id="SignalP"/>
    </source>
</evidence>
<dbReference type="InterPro" id="IPR035914">
    <property type="entry name" value="Sperma_CUB_dom_sf"/>
</dbReference>
<dbReference type="Gene3D" id="3.10.100.10">
    <property type="entry name" value="Mannose-Binding Protein A, subunit A"/>
    <property type="match status" value="2"/>
</dbReference>
<sequence>MIARILLVLSVLRSVDAADNPCNNVLYGNSGSDCLRSFSFPATAQEARQLCAKDNAFLPSIHGLAKLYDTYNYAVWGYFSDDASALFGLTCFGSAQKCYWDDMTPFDFDFFDPKEIPEGISCVKGVDLLDSTGAKYVFEECSKINTSFVCQLPSTTDADLVCPDGFDSVDDRCYRYFPATASHDEAEQICQDTYPGAHLSSIHSSEKIIDLRKELDGSWSPIHLGLKRNAKGQYEWSDGSVYDYKHWAKGYPNSDHGACVKMETKPSSPAEWTNFPCANRLPYFCELPANVKPSKSPLDIEPTSPGRFCPKQNKFYDSGYITSPGYPDNSLGNACDYFMIGQPGTVVSFKFIDIELCWPFHVEIYDGPRVDDGSKLIANITQDNAAVEMTKVFTGTGNTMSIFYNFLAELCTGDSRGFILQFESTKKK</sequence>
<organism evidence="6 7">
    <name type="scientific">Steinernema hermaphroditum</name>
    <dbReference type="NCBI Taxonomy" id="289476"/>
    <lineage>
        <taxon>Eukaryota</taxon>
        <taxon>Metazoa</taxon>
        <taxon>Ecdysozoa</taxon>
        <taxon>Nematoda</taxon>
        <taxon>Chromadorea</taxon>
        <taxon>Rhabditida</taxon>
        <taxon>Tylenchina</taxon>
        <taxon>Panagrolaimomorpha</taxon>
        <taxon>Strongyloidoidea</taxon>
        <taxon>Steinernematidae</taxon>
        <taxon>Steinernema</taxon>
    </lineage>
</organism>
<dbReference type="AlphaFoldDB" id="A0AA39HCP1"/>
<evidence type="ECO:0000259" key="5">
    <source>
        <dbReference type="PROSITE" id="PS50041"/>
    </source>
</evidence>
<feature type="domain" description="C-type lectin" evidence="5">
    <location>
        <begin position="169"/>
        <end position="286"/>
    </location>
</feature>
<evidence type="ECO:0000313" key="6">
    <source>
        <dbReference type="EMBL" id="KAK0403417.1"/>
    </source>
</evidence>
<dbReference type="PRINTS" id="PR01504">
    <property type="entry name" value="PNCREATITSAP"/>
</dbReference>
<evidence type="ECO:0000259" key="4">
    <source>
        <dbReference type="PROSITE" id="PS01180"/>
    </source>
</evidence>
<dbReference type="PROSITE" id="PS50041">
    <property type="entry name" value="C_TYPE_LECTIN_2"/>
    <property type="match status" value="1"/>
</dbReference>
<keyword evidence="3" id="KW-0732">Signal</keyword>
<protein>
    <recommendedName>
        <fullName evidence="8">C-type lectin domain-containing protein</fullName>
    </recommendedName>
</protein>
<feature type="chain" id="PRO_5041449540" description="C-type lectin domain-containing protein" evidence="3">
    <location>
        <begin position="18"/>
        <end position="428"/>
    </location>
</feature>
<dbReference type="CDD" id="cd00037">
    <property type="entry name" value="CLECT"/>
    <property type="match status" value="1"/>
</dbReference>
<dbReference type="CDD" id="cd00041">
    <property type="entry name" value="CUB"/>
    <property type="match status" value="1"/>
</dbReference>